<dbReference type="Pfam" id="PF13075">
    <property type="entry name" value="DUF3939"/>
    <property type="match status" value="1"/>
</dbReference>
<name>A0ABS7JZ15_9BACI</name>
<gene>
    <name evidence="2" type="ORF">H0185_00095</name>
</gene>
<dbReference type="Proteomes" id="UP000769780">
    <property type="component" value="Unassembled WGS sequence"/>
</dbReference>
<keyword evidence="3" id="KW-1185">Reference proteome</keyword>
<evidence type="ECO:0000313" key="2">
    <source>
        <dbReference type="EMBL" id="MBY0095219.1"/>
    </source>
</evidence>
<organism evidence="2 3">
    <name type="scientific">Mesobacillus maritimus</name>
    <dbReference type="NCBI Taxonomy" id="1643336"/>
    <lineage>
        <taxon>Bacteria</taxon>
        <taxon>Bacillati</taxon>
        <taxon>Bacillota</taxon>
        <taxon>Bacilli</taxon>
        <taxon>Bacillales</taxon>
        <taxon>Bacillaceae</taxon>
        <taxon>Mesobacillus</taxon>
    </lineage>
</organism>
<proteinExistence type="predicted"/>
<evidence type="ECO:0000313" key="3">
    <source>
        <dbReference type="Proteomes" id="UP000769780"/>
    </source>
</evidence>
<comment type="caution">
    <text evidence="2">The sequence shown here is derived from an EMBL/GenBank/DDBJ whole genome shotgun (WGS) entry which is preliminary data.</text>
</comment>
<reference evidence="2 3" key="1">
    <citation type="submission" date="2020-07" db="EMBL/GenBank/DDBJ databases">
        <title>Fungal Genomes of the International Space Station.</title>
        <authorList>
            <person name="Seuylemezian A."/>
            <person name="Singh N.K."/>
            <person name="Wood J."/>
            <person name="Venkateswaran K."/>
        </authorList>
    </citation>
    <scope>NUCLEOTIDE SEQUENCE [LARGE SCALE GENOMIC DNA]</scope>
    <source>
        <strain evidence="2 3">PL-B2</strain>
    </source>
</reference>
<dbReference type="EMBL" id="JACWFH010000001">
    <property type="protein sequence ID" value="MBY0095219.1"/>
    <property type="molecule type" value="Genomic_DNA"/>
</dbReference>
<sequence length="176" mass="20752">MFNKSLKSSDKKKKEAQINKKNSNSKKDETPEWPVIDVTLDEVVKAVRKFSDKLPKGVYRTILVNDDHSIDFKQLAHTLKGIPSKTFYMSKETYDIFEEMDKDIPPVIDKVQKAVDQFVKEQKKYPMLPYDPLRRVNYYLLMQERYLEQKPDIDLYITDYDGLLSHEKPKGKKAEE</sequence>
<feature type="region of interest" description="Disordered" evidence="1">
    <location>
        <begin position="1"/>
        <end position="31"/>
    </location>
</feature>
<protein>
    <submittedName>
        <fullName evidence="2">DUF3939 domain-containing protein</fullName>
    </submittedName>
</protein>
<accession>A0ABS7JZ15</accession>
<feature type="compositionally biased region" description="Basic and acidic residues" evidence="1">
    <location>
        <begin position="7"/>
        <end position="18"/>
    </location>
</feature>
<dbReference type="InterPro" id="IPR025071">
    <property type="entry name" value="DUF3939"/>
</dbReference>
<evidence type="ECO:0000256" key="1">
    <source>
        <dbReference type="SAM" id="MobiDB-lite"/>
    </source>
</evidence>